<dbReference type="RefSeq" id="WP_029990759.1">
    <property type="nucleotide sequence ID" value="NZ_ATMJ01000033.1"/>
</dbReference>
<evidence type="ECO:0000313" key="16">
    <source>
        <dbReference type="EMBL" id="KFD18096.1"/>
    </source>
</evidence>
<dbReference type="PROSITE" id="PS00516">
    <property type="entry name" value="ALKYLBASE_DNA_GLYCOS"/>
    <property type="match status" value="1"/>
</dbReference>
<keyword evidence="9" id="KW-0862">Zinc</keyword>
<dbReference type="InterPro" id="IPR004026">
    <property type="entry name" value="Ada_DNA_repair_Zn-bd"/>
</dbReference>
<dbReference type="GO" id="GO:0003700">
    <property type="term" value="F:DNA-binding transcription factor activity"/>
    <property type="evidence" value="ECO:0007669"/>
    <property type="project" value="InterPro"/>
</dbReference>
<evidence type="ECO:0000256" key="12">
    <source>
        <dbReference type="ARBA" id="ARBA00023159"/>
    </source>
</evidence>
<dbReference type="SUPFAM" id="SSF55945">
    <property type="entry name" value="TATA-box binding protein-like"/>
    <property type="match status" value="1"/>
</dbReference>
<keyword evidence="13" id="KW-0804">Transcription</keyword>
<dbReference type="InterPro" id="IPR023170">
    <property type="entry name" value="HhH_base_excis_C"/>
</dbReference>
<dbReference type="SMART" id="SM00342">
    <property type="entry name" value="HTH_ARAC"/>
    <property type="match status" value="1"/>
</dbReference>
<evidence type="ECO:0000256" key="6">
    <source>
        <dbReference type="ARBA" id="ARBA00022679"/>
    </source>
</evidence>
<keyword evidence="7" id="KW-0479">Metal-binding</keyword>
<dbReference type="InterPro" id="IPR009057">
    <property type="entry name" value="Homeodomain-like_sf"/>
</dbReference>
<evidence type="ECO:0000313" key="17">
    <source>
        <dbReference type="Proteomes" id="UP000028602"/>
    </source>
</evidence>
<evidence type="ECO:0000256" key="10">
    <source>
        <dbReference type="ARBA" id="ARBA00023015"/>
    </source>
</evidence>
<comment type="cofactor">
    <cofactor evidence="2">
        <name>Zn(2+)</name>
        <dbReference type="ChEBI" id="CHEBI:29105"/>
    </cofactor>
</comment>
<dbReference type="SUPFAM" id="SSF46689">
    <property type="entry name" value="Homeodomain-like"/>
    <property type="match status" value="1"/>
</dbReference>
<accession>A0A085JCA0</accession>
<dbReference type="SUPFAM" id="SSF48150">
    <property type="entry name" value="DNA-glycosylase"/>
    <property type="match status" value="1"/>
</dbReference>
<dbReference type="CDD" id="cd00056">
    <property type="entry name" value="ENDO3c"/>
    <property type="match status" value="1"/>
</dbReference>
<comment type="similarity">
    <text evidence="3">Belongs to the alkylbase DNA glycosidase AlkA family.</text>
</comment>
<dbReference type="GO" id="GO:0032259">
    <property type="term" value="P:methylation"/>
    <property type="evidence" value="ECO:0007669"/>
    <property type="project" value="UniProtKB-KW"/>
</dbReference>
<dbReference type="Gene3D" id="1.10.340.30">
    <property type="entry name" value="Hypothetical protein, domain 2"/>
    <property type="match status" value="1"/>
</dbReference>
<gene>
    <name evidence="16" type="ORF">GTPT_2828</name>
</gene>
<dbReference type="SMART" id="SM01009">
    <property type="entry name" value="AlkA_N"/>
    <property type="match status" value="1"/>
</dbReference>
<dbReference type="InterPro" id="IPR035451">
    <property type="entry name" value="Ada-like_dom_sf"/>
</dbReference>
<evidence type="ECO:0000256" key="2">
    <source>
        <dbReference type="ARBA" id="ARBA00001947"/>
    </source>
</evidence>
<dbReference type="GO" id="GO:0043916">
    <property type="term" value="F:DNA-7-methylguanine glycosylase activity"/>
    <property type="evidence" value="ECO:0007669"/>
    <property type="project" value="TreeGrafter"/>
</dbReference>
<dbReference type="InterPro" id="IPR051912">
    <property type="entry name" value="Alkylbase_DNA_Glycosylase/TA"/>
</dbReference>
<sequence length="490" mass="55195">MNDEESAYQAMVSRDRRFDGLFYVAVRTTGIYCRPVCPARKPLRKNCHFFRYAEQAEKAGYRPCLRCRPELAPGHAPIDQAASLCQQFIDAIESGLLDSGSSLPEIARRFSLSERQFRRILHQQLGISPQELRQSRRLKLARQLLTETRLPVTSIAFTSGFGSIRQFNSAFLTHYHLAPSAFRKSLPALPDPQQHQTEKVRLSYRPPFAWHALLRFLAGRGIKDVEWIDGEYYLRTLAIGQCRGWIRVGDDPRQHCLRVEFSHSLTPVLPVLLQRLRQLFDLSARPDQIADHLSRDPLLAPLVLQSPGLRVPGCFEPFELAVRAILGQQVTVAAATTLSKRLAARFGQPVVTPFPELSRLAPTAEDFIGATTDDIGSLGIVGSRINAILALADATRHGLFRELQNEPQQRGPQRLTELPGIGPWTAQYIAMRAFSLTDAFPKEDIALRKALGGLTPRAAEQRSLIWRPWRSYAVMLLWQAEENKKPAAKL</sequence>
<dbReference type="Pfam" id="PF00730">
    <property type="entry name" value="HhH-GPD"/>
    <property type="match status" value="1"/>
</dbReference>
<evidence type="ECO:0000256" key="1">
    <source>
        <dbReference type="ARBA" id="ARBA00000086"/>
    </source>
</evidence>
<keyword evidence="17" id="KW-1185">Reference proteome</keyword>
<dbReference type="eggNOG" id="COG2169">
    <property type="taxonomic scope" value="Bacteria"/>
</dbReference>
<dbReference type="Gene3D" id="3.40.10.10">
    <property type="entry name" value="DNA Methylphosphotriester Repair Domain"/>
    <property type="match status" value="1"/>
</dbReference>
<proteinExistence type="inferred from homology"/>
<dbReference type="Pfam" id="PF02805">
    <property type="entry name" value="Ada_Zn_binding"/>
    <property type="match status" value="1"/>
</dbReference>
<keyword evidence="12" id="KW-0010">Activator</keyword>
<evidence type="ECO:0000256" key="4">
    <source>
        <dbReference type="ARBA" id="ARBA00012000"/>
    </source>
</evidence>
<dbReference type="InterPro" id="IPR000035">
    <property type="entry name" value="Alkylbase_DNA_glycsylse_CS"/>
</dbReference>
<dbReference type="EC" id="3.2.2.21" evidence="4"/>
<evidence type="ECO:0000259" key="15">
    <source>
        <dbReference type="PROSITE" id="PS01124"/>
    </source>
</evidence>
<dbReference type="InterPro" id="IPR037046">
    <property type="entry name" value="AlkA_N_sf"/>
</dbReference>
<dbReference type="GO" id="GO:0005737">
    <property type="term" value="C:cytoplasm"/>
    <property type="evidence" value="ECO:0007669"/>
    <property type="project" value="TreeGrafter"/>
</dbReference>
<dbReference type="Gene3D" id="1.10.1670.10">
    <property type="entry name" value="Helix-hairpin-Helix base-excision DNA repair enzymes (C-terminal)"/>
    <property type="match status" value="1"/>
</dbReference>
<dbReference type="GO" id="GO:0043565">
    <property type="term" value="F:sequence-specific DNA binding"/>
    <property type="evidence" value="ECO:0007669"/>
    <property type="project" value="InterPro"/>
</dbReference>
<dbReference type="SMART" id="SM00478">
    <property type="entry name" value="ENDO3c"/>
    <property type="match status" value="1"/>
</dbReference>
<evidence type="ECO:0000256" key="11">
    <source>
        <dbReference type="ARBA" id="ARBA00023125"/>
    </source>
</evidence>
<keyword evidence="11" id="KW-0238">DNA-binding</keyword>
<evidence type="ECO:0000256" key="3">
    <source>
        <dbReference type="ARBA" id="ARBA00010817"/>
    </source>
</evidence>
<evidence type="ECO:0000256" key="14">
    <source>
        <dbReference type="ARBA" id="ARBA00023204"/>
    </source>
</evidence>
<dbReference type="Gene3D" id="1.10.10.60">
    <property type="entry name" value="Homeodomain-like"/>
    <property type="match status" value="2"/>
</dbReference>
<dbReference type="Pfam" id="PF06029">
    <property type="entry name" value="AlkA_N"/>
    <property type="match status" value="1"/>
</dbReference>
<organism evidence="16 17">
    <name type="scientific">Tatumella ptyseos ATCC 33301</name>
    <dbReference type="NCBI Taxonomy" id="1005995"/>
    <lineage>
        <taxon>Bacteria</taxon>
        <taxon>Pseudomonadati</taxon>
        <taxon>Pseudomonadota</taxon>
        <taxon>Gammaproteobacteria</taxon>
        <taxon>Enterobacterales</taxon>
        <taxon>Erwiniaceae</taxon>
        <taxon>Tatumella</taxon>
    </lineage>
</organism>
<dbReference type="InterPro" id="IPR018060">
    <property type="entry name" value="HTH_AraC"/>
</dbReference>
<name>A0A085JCA0_9GAMM</name>
<dbReference type="Pfam" id="PF12833">
    <property type="entry name" value="HTH_18"/>
    <property type="match status" value="1"/>
</dbReference>
<keyword evidence="5 16" id="KW-0489">Methyltransferase</keyword>
<dbReference type="PANTHER" id="PTHR43003">
    <property type="entry name" value="DNA-3-METHYLADENINE GLYCOSYLASE"/>
    <property type="match status" value="1"/>
</dbReference>
<comment type="catalytic activity">
    <reaction evidence="1">
        <text>Hydrolysis of alkylated DNA, releasing 3-methyladenine, 3-methylguanine, 7-methylguanine and 7-methyladenine.</text>
        <dbReference type="EC" id="3.2.2.21"/>
    </reaction>
</comment>
<evidence type="ECO:0000256" key="13">
    <source>
        <dbReference type="ARBA" id="ARBA00023163"/>
    </source>
</evidence>
<dbReference type="PANTHER" id="PTHR43003:SF13">
    <property type="entry name" value="DNA-3-METHYLADENINE GLYCOSYLASE 2"/>
    <property type="match status" value="1"/>
</dbReference>
<dbReference type="OrthoDB" id="9811249at2"/>
<keyword evidence="10" id="KW-0805">Transcription regulation</keyword>
<dbReference type="EMBL" id="JMPR01000041">
    <property type="protein sequence ID" value="KFD18096.1"/>
    <property type="molecule type" value="Genomic_DNA"/>
</dbReference>
<feature type="domain" description="HTH araC/xylS-type" evidence="15">
    <location>
        <begin position="86"/>
        <end position="185"/>
    </location>
</feature>
<evidence type="ECO:0000256" key="7">
    <source>
        <dbReference type="ARBA" id="ARBA00022723"/>
    </source>
</evidence>
<dbReference type="InterPro" id="IPR010316">
    <property type="entry name" value="AlkA_N"/>
</dbReference>
<dbReference type="GO" id="GO:0008270">
    <property type="term" value="F:zinc ion binding"/>
    <property type="evidence" value="ECO:0007669"/>
    <property type="project" value="InterPro"/>
</dbReference>
<dbReference type="SUPFAM" id="SSF57884">
    <property type="entry name" value="Ada DNA repair protein, N-terminal domain (N-Ada 10)"/>
    <property type="match status" value="1"/>
</dbReference>
<dbReference type="AlphaFoldDB" id="A0A085JCA0"/>
<dbReference type="FunFam" id="3.40.10.10:FF:000001">
    <property type="entry name" value="DNA-3-methyladenine glycosylase 2"/>
    <property type="match status" value="1"/>
</dbReference>
<evidence type="ECO:0000256" key="5">
    <source>
        <dbReference type="ARBA" id="ARBA00022603"/>
    </source>
</evidence>
<dbReference type="InterPro" id="IPR011257">
    <property type="entry name" value="DNA_glycosylase"/>
</dbReference>
<reference evidence="16 17" key="1">
    <citation type="submission" date="2014-05" db="EMBL/GenBank/DDBJ databases">
        <title>ATOL: Assembling a taxonomically balanced genome-scale reconstruction of the evolutionary history of the Enterobacteriaceae.</title>
        <authorList>
            <person name="Plunkett G.III."/>
            <person name="Neeno-Eckwall E.C."/>
            <person name="Glasner J.D."/>
            <person name="Perna N.T."/>
        </authorList>
    </citation>
    <scope>NUCLEOTIDE SEQUENCE [LARGE SCALE GENOMIC DNA]</scope>
    <source>
        <strain evidence="16 17">ATCC 33301</strain>
    </source>
</reference>
<keyword evidence="6 16" id="KW-0808">Transferase</keyword>
<dbReference type="GO" id="GO:0032131">
    <property type="term" value="F:alkylated DNA binding"/>
    <property type="evidence" value="ECO:0007669"/>
    <property type="project" value="TreeGrafter"/>
</dbReference>
<dbReference type="eggNOG" id="COG0122">
    <property type="taxonomic scope" value="Bacteria"/>
</dbReference>
<dbReference type="GO" id="GO:0008725">
    <property type="term" value="F:DNA-3-methyladenine glycosylase activity"/>
    <property type="evidence" value="ECO:0007669"/>
    <property type="project" value="TreeGrafter"/>
</dbReference>
<dbReference type="GO" id="GO:0032993">
    <property type="term" value="C:protein-DNA complex"/>
    <property type="evidence" value="ECO:0007669"/>
    <property type="project" value="TreeGrafter"/>
</dbReference>
<dbReference type="GO" id="GO:0008168">
    <property type="term" value="F:methyltransferase activity"/>
    <property type="evidence" value="ECO:0007669"/>
    <property type="project" value="UniProtKB-KW"/>
</dbReference>
<dbReference type="Gene3D" id="3.30.310.20">
    <property type="entry name" value="DNA-3-methyladenine glycosylase AlkA, N-terminal domain"/>
    <property type="match status" value="1"/>
</dbReference>
<dbReference type="InterPro" id="IPR003265">
    <property type="entry name" value="HhH-GPD_domain"/>
</dbReference>
<dbReference type="GO" id="GO:0006307">
    <property type="term" value="P:DNA alkylation repair"/>
    <property type="evidence" value="ECO:0007669"/>
    <property type="project" value="TreeGrafter"/>
</dbReference>
<evidence type="ECO:0000256" key="9">
    <source>
        <dbReference type="ARBA" id="ARBA00022833"/>
    </source>
</evidence>
<comment type="caution">
    <text evidence="16">The sequence shown here is derived from an EMBL/GenBank/DDBJ whole genome shotgun (WGS) entry which is preliminary data.</text>
</comment>
<dbReference type="Proteomes" id="UP000028602">
    <property type="component" value="Unassembled WGS sequence"/>
</dbReference>
<keyword evidence="8" id="KW-0227">DNA damage</keyword>
<protein>
    <recommendedName>
        <fullName evidence="4">DNA-3-methyladenine glycosylase II</fullName>
        <ecNumber evidence="4">3.2.2.21</ecNumber>
    </recommendedName>
</protein>
<dbReference type="GO" id="GO:0006285">
    <property type="term" value="P:base-excision repair, AP site formation"/>
    <property type="evidence" value="ECO:0007669"/>
    <property type="project" value="TreeGrafter"/>
</dbReference>
<evidence type="ECO:0000256" key="8">
    <source>
        <dbReference type="ARBA" id="ARBA00022763"/>
    </source>
</evidence>
<keyword evidence="14" id="KW-0234">DNA repair</keyword>
<dbReference type="PROSITE" id="PS01124">
    <property type="entry name" value="HTH_ARAC_FAMILY_2"/>
    <property type="match status" value="1"/>
</dbReference>